<dbReference type="GO" id="GO:0016787">
    <property type="term" value="F:hydrolase activity"/>
    <property type="evidence" value="ECO:0007669"/>
    <property type="project" value="UniProtKB-KW"/>
</dbReference>
<evidence type="ECO:0000259" key="5">
    <source>
        <dbReference type="Pfam" id="PF13087"/>
    </source>
</evidence>
<dbReference type="GO" id="GO:0043139">
    <property type="term" value="F:5'-3' DNA helicase activity"/>
    <property type="evidence" value="ECO:0007669"/>
    <property type="project" value="TreeGrafter"/>
</dbReference>
<feature type="domain" description="DNA2/NAM7 helicase-like C-terminal" evidence="5">
    <location>
        <begin position="456"/>
        <end position="549"/>
    </location>
</feature>
<accession>A0A1N6D673</accession>
<dbReference type="InterPro" id="IPR027417">
    <property type="entry name" value="P-loop_NTPase"/>
</dbReference>
<evidence type="ECO:0000256" key="1">
    <source>
        <dbReference type="ARBA" id="ARBA00022741"/>
    </source>
</evidence>
<dbReference type="Pfam" id="PF13087">
    <property type="entry name" value="AAA_12"/>
    <property type="match status" value="1"/>
</dbReference>
<evidence type="ECO:0000313" key="7">
    <source>
        <dbReference type="Proteomes" id="UP000185221"/>
    </source>
</evidence>
<gene>
    <name evidence="6" type="ORF">SAMN05444394_0302</name>
</gene>
<dbReference type="SUPFAM" id="SSF52540">
    <property type="entry name" value="P-loop containing nucleoside triphosphate hydrolases"/>
    <property type="match status" value="1"/>
</dbReference>
<keyword evidence="3" id="KW-0347">Helicase</keyword>
<dbReference type="AlphaFoldDB" id="A0A1N6D673"/>
<organism evidence="6 7">
    <name type="scientific">Algoriphagus halophilus</name>
    <dbReference type="NCBI Taxonomy" id="226505"/>
    <lineage>
        <taxon>Bacteria</taxon>
        <taxon>Pseudomonadati</taxon>
        <taxon>Bacteroidota</taxon>
        <taxon>Cytophagia</taxon>
        <taxon>Cytophagales</taxon>
        <taxon>Cyclobacteriaceae</taxon>
        <taxon>Algoriphagus</taxon>
    </lineage>
</organism>
<evidence type="ECO:0000256" key="2">
    <source>
        <dbReference type="ARBA" id="ARBA00022801"/>
    </source>
</evidence>
<dbReference type="CDD" id="cd17934">
    <property type="entry name" value="DEXXQc_Upf1-like"/>
    <property type="match status" value="1"/>
</dbReference>
<dbReference type="STRING" id="226505.SAMN05444394_0302"/>
<keyword evidence="2" id="KW-0378">Hydrolase</keyword>
<protein>
    <submittedName>
        <fullName evidence="6">AAA domain-containing protein</fullName>
    </submittedName>
</protein>
<keyword evidence="7" id="KW-1185">Reference proteome</keyword>
<evidence type="ECO:0000256" key="4">
    <source>
        <dbReference type="ARBA" id="ARBA00022840"/>
    </source>
</evidence>
<dbReference type="InterPro" id="IPR050534">
    <property type="entry name" value="Coronavir_polyprotein_1ab"/>
</dbReference>
<keyword evidence="4" id="KW-0067">ATP-binding</keyword>
<dbReference type="EMBL" id="FSRC01000001">
    <property type="protein sequence ID" value="SIN66233.1"/>
    <property type="molecule type" value="Genomic_DNA"/>
</dbReference>
<name>A0A1N6D673_9BACT</name>
<dbReference type="PANTHER" id="PTHR43788">
    <property type="entry name" value="DNA2/NAM7 HELICASE FAMILY MEMBER"/>
    <property type="match status" value="1"/>
</dbReference>
<proteinExistence type="predicted"/>
<dbReference type="Proteomes" id="UP000185221">
    <property type="component" value="Unassembled WGS sequence"/>
</dbReference>
<sequence>MSVSIDNQILFYDWQLREMDISWAKYHSAYIKDLYASNKLYLGRIWGYDEKRGVLILKFKKGKFPRLKEPLTISYPKSSIGPFQNWNFSYGYFRENFTEQYSTCTPIFYLENDLNEDDRYVGVKNISMDFFHHIQSDLREKMHPIIVLGKEDPPRDYLVALKFFTKNNPTDNILNLDSGNPDDWKPKNLGGNGNVILETLSLIDQKDQIVVQGPPGTGKTFLIAEICNHFLNLNMRVCIAALTHKALMEAALKDGLQKHIEEGRVYKTNLSADESVEIPGLKNHEVTTPIALGSLLLSTYYSLSKLLIDNQHHVYFDLLIIEEASQAFLTTIAGFSKLGKKVMVVGDFKQLTPIVLEEKRATNIDKEISTLINGLKTYSLSKVEDSYRLINSYRLTERAVSQTGVFYNDSITSKSDEKGVNLIGGYSELFCLLGGSTLVYLENMDEGKTPQNVILLTIKLIKNIKAQFPDKKLAILSAFKDTVNSLTDTVLASKISFKNLEINTIDRIQGAEVDLCIFLIPSYDRKFSFNPNRFNVATSRARNGTLILAEDIISQSLTISKDVLAFMSRIRKIKINE</sequence>
<dbReference type="PANTHER" id="PTHR43788:SF8">
    <property type="entry name" value="DNA-BINDING PROTEIN SMUBP-2"/>
    <property type="match status" value="1"/>
</dbReference>
<dbReference type="GO" id="GO:0005524">
    <property type="term" value="F:ATP binding"/>
    <property type="evidence" value="ECO:0007669"/>
    <property type="project" value="UniProtKB-KW"/>
</dbReference>
<evidence type="ECO:0000313" key="6">
    <source>
        <dbReference type="EMBL" id="SIN66233.1"/>
    </source>
</evidence>
<keyword evidence="1" id="KW-0547">Nucleotide-binding</keyword>
<dbReference type="Gene3D" id="3.40.50.300">
    <property type="entry name" value="P-loop containing nucleotide triphosphate hydrolases"/>
    <property type="match status" value="2"/>
</dbReference>
<evidence type="ECO:0000256" key="3">
    <source>
        <dbReference type="ARBA" id="ARBA00022806"/>
    </source>
</evidence>
<dbReference type="Pfam" id="PF13245">
    <property type="entry name" value="AAA_19"/>
    <property type="match status" value="1"/>
</dbReference>
<reference evidence="7" key="1">
    <citation type="submission" date="2016-11" db="EMBL/GenBank/DDBJ databases">
        <authorList>
            <person name="Varghese N."/>
            <person name="Submissions S."/>
        </authorList>
    </citation>
    <scope>NUCLEOTIDE SEQUENCE [LARGE SCALE GENOMIC DNA]</scope>
    <source>
        <strain evidence="7">DSM 15292</strain>
    </source>
</reference>
<dbReference type="InterPro" id="IPR041679">
    <property type="entry name" value="DNA2/NAM7-like_C"/>
</dbReference>